<dbReference type="Proteomes" id="UP000029080">
    <property type="component" value="Unassembled WGS sequence"/>
</dbReference>
<dbReference type="InterPro" id="IPR011251">
    <property type="entry name" value="Luciferase-like_dom"/>
</dbReference>
<feature type="region of interest" description="Disordered" evidence="3">
    <location>
        <begin position="1"/>
        <end position="27"/>
    </location>
</feature>
<dbReference type="GO" id="GO:0016705">
    <property type="term" value="F:oxidoreductase activity, acting on paired donors, with incorporation or reduction of molecular oxygen"/>
    <property type="evidence" value="ECO:0007669"/>
    <property type="project" value="InterPro"/>
</dbReference>
<dbReference type="NCBIfam" id="TIGR04036">
    <property type="entry name" value="LLM_CE1758_fam"/>
    <property type="match status" value="1"/>
</dbReference>
<feature type="domain" description="Luciferase-like" evidence="4">
    <location>
        <begin position="32"/>
        <end position="326"/>
    </location>
</feature>
<organism evidence="5 6">
    <name type="scientific">Bifidobacterium tsurumiense</name>
    <dbReference type="NCBI Taxonomy" id="356829"/>
    <lineage>
        <taxon>Bacteria</taxon>
        <taxon>Bacillati</taxon>
        <taxon>Actinomycetota</taxon>
        <taxon>Actinomycetes</taxon>
        <taxon>Bifidobacteriales</taxon>
        <taxon>Bifidobacteriaceae</taxon>
        <taxon>Bifidobacterium</taxon>
    </lineage>
</organism>
<dbReference type="PANTHER" id="PTHR30137">
    <property type="entry name" value="LUCIFERASE-LIKE MONOOXYGENASE"/>
    <property type="match status" value="1"/>
</dbReference>
<dbReference type="SUPFAM" id="SSF51679">
    <property type="entry name" value="Bacterial luciferase-like"/>
    <property type="match status" value="1"/>
</dbReference>
<evidence type="ECO:0000313" key="6">
    <source>
        <dbReference type="Proteomes" id="UP000029080"/>
    </source>
</evidence>
<evidence type="ECO:0000259" key="4">
    <source>
        <dbReference type="Pfam" id="PF00296"/>
    </source>
</evidence>
<sequence length="412" mass="46063">MNLPHFDISKNSSAQERNSTEAKAVTSPRRHMHFGIFTVGDITVDPATGKPPSEHQRIKNTVEMAVAAEQAGLDFFATGEHHNPPFAPSSPTTLLANIAAKTSTLLLSTATTLITTNDPVRLAEDYAYLQHIADGRLDLMMGRGNTGPVYPWFGKDIRKGIQLAVENYDLLRRLWAETNVDWGGEFRTPLTDFTSMPRPLDGVAPFVWHASIRSPQIAEQTAYYGDGFFHNNIFWPVDHVKKMTDLYRSRYEYYGHGPAEEAIVGLGGQIFMADTEAGARRKYEPIFRNTYVYQGASMDEMIQYTPLAVGTPDQVVEKYVKYRDIIGDYQRQAFVLDMGGLSHAEVMHQIELLGTRVVPVLRAELDKERPANVPDAPMHPRHLAMITGAEPPAEEPFALADDYDPLTGRRAQ</sequence>
<dbReference type="InterPro" id="IPR036661">
    <property type="entry name" value="Luciferase-like_sf"/>
</dbReference>
<keyword evidence="2" id="KW-0503">Monooxygenase</keyword>
<evidence type="ECO:0000256" key="3">
    <source>
        <dbReference type="SAM" id="MobiDB-lite"/>
    </source>
</evidence>
<dbReference type="STRING" id="356829.BITS_0154"/>
<evidence type="ECO:0000256" key="1">
    <source>
        <dbReference type="ARBA" id="ARBA00023002"/>
    </source>
</evidence>
<proteinExistence type="predicted"/>
<comment type="caution">
    <text evidence="5">The sequence shown here is derived from an EMBL/GenBank/DDBJ whole genome shotgun (WGS) entry which is preliminary data.</text>
</comment>
<dbReference type="RefSeq" id="WP_238556561.1">
    <property type="nucleotide sequence ID" value="NZ_JGZU01000015.1"/>
</dbReference>
<dbReference type="EMBL" id="JGZU01000015">
    <property type="protein sequence ID" value="KFJ05481.1"/>
    <property type="molecule type" value="Genomic_DNA"/>
</dbReference>
<dbReference type="AlphaFoldDB" id="A0A087ECI0"/>
<dbReference type="InterPro" id="IPR050766">
    <property type="entry name" value="Bact_Lucif_Oxidored"/>
</dbReference>
<reference evidence="5 6" key="1">
    <citation type="submission" date="2014-03" db="EMBL/GenBank/DDBJ databases">
        <title>Genomics of Bifidobacteria.</title>
        <authorList>
            <person name="Ventura M."/>
            <person name="Milani C."/>
            <person name="Lugli G.A."/>
        </authorList>
    </citation>
    <scope>NUCLEOTIDE SEQUENCE [LARGE SCALE GENOMIC DNA]</scope>
    <source>
        <strain evidence="5 6">JCM 13495</strain>
    </source>
</reference>
<dbReference type="CDD" id="cd00347">
    <property type="entry name" value="Flavin_utilizing_monoxygenases"/>
    <property type="match status" value="1"/>
</dbReference>
<name>A0A087ECI0_9BIFI</name>
<dbReference type="Pfam" id="PF00296">
    <property type="entry name" value="Bac_luciferase"/>
    <property type="match status" value="1"/>
</dbReference>
<gene>
    <name evidence="5" type="ORF">BITS_0154</name>
</gene>
<evidence type="ECO:0000256" key="2">
    <source>
        <dbReference type="ARBA" id="ARBA00023033"/>
    </source>
</evidence>
<dbReference type="GO" id="GO:0005829">
    <property type="term" value="C:cytosol"/>
    <property type="evidence" value="ECO:0007669"/>
    <property type="project" value="TreeGrafter"/>
</dbReference>
<keyword evidence="1" id="KW-0560">Oxidoreductase</keyword>
<evidence type="ECO:0000313" key="5">
    <source>
        <dbReference type="EMBL" id="KFJ05481.1"/>
    </source>
</evidence>
<keyword evidence="6" id="KW-1185">Reference proteome</keyword>
<dbReference type="Gene3D" id="3.20.20.30">
    <property type="entry name" value="Luciferase-like domain"/>
    <property type="match status" value="1"/>
</dbReference>
<accession>A0A087ECI0</accession>
<dbReference type="GO" id="GO:0004497">
    <property type="term" value="F:monooxygenase activity"/>
    <property type="evidence" value="ECO:0007669"/>
    <property type="project" value="UniProtKB-KW"/>
</dbReference>
<dbReference type="PANTHER" id="PTHR30137:SF8">
    <property type="entry name" value="BLR5498 PROTEIN"/>
    <property type="match status" value="1"/>
</dbReference>
<protein>
    <submittedName>
        <fullName evidence="5">Luciferase-family oxidoreductase</fullName>
    </submittedName>
</protein>
<dbReference type="eggNOG" id="COG2141">
    <property type="taxonomic scope" value="Bacteria"/>
</dbReference>
<dbReference type="InterPro" id="IPR023934">
    <property type="entry name" value="LLM_FMN-dep_put"/>
</dbReference>